<dbReference type="SUPFAM" id="SSF81301">
    <property type="entry name" value="Nucleotidyltransferase"/>
    <property type="match status" value="1"/>
</dbReference>
<name>G5JPT0_STRCG</name>
<dbReference type="PANTHER" id="PTHR34822:SF1">
    <property type="entry name" value="GRPB FAMILY PROTEIN"/>
    <property type="match status" value="1"/>
</dbReference>
<comment type="caution">
    <text evidence="1">The sequence shown here is derived from an EMBL/GenBank/DDBJ whole genome shotgun (WGS) entry which is preliminary data.</text>
</comment>
<dbReference type="RefSeq" id="WP_004225287.1">
    <property type="nucleotide sequence ID" value="NZ_AEUV02000002.1"/>
</dbReference>
<dbReference type="OrthoDB" id="9799092at2"/>
<dbReference type="PANTHER" id="PTHR34822">
    <property type="entry name" value="GRPB DOMAIN PROTEIN (AFU_ORTHOLOGUE AFUA_1G01530)"/>
    <property type="match status" value="1"/>
</dbReference>
<dbReference type="InterPro" id="IPR007344">
    <property type="entry name" value="GrpB/CoaE"/>
</dbReference>
<dbReference type="AlphaFoldDB" id="G5JPT0"/>
<sequence length="190" mass="22379">MNGLEDMSSEELRQLFPIFLVAHNDDWTNWYEEEKKSILDLLADKFSVSVHHIGSTAIPKIWAKNIVDILLEADNRQSLQEIKTILLANGWLFMSKTETRISLKKGYTTSGFAPRVFHLHLRLLGDCDELYFRDYLIKHPKTAKAYEELKLSLWKKFEHDRNSYTEAKADFIRKYTELEKQKGDKNRKIL</sequence>
<dbReference type="InterPro" id="IPR043519">
    <property type="entry name" value="NT_sf"/>
</dbReference>
<proteinExistence type="predicted"/>
<dbReference type="Proteomes" id="UP000004322">
    <property type="component" value="Unassembled WGS sequence"/>
</dbReference>
<protein>
    <submittedName>
        <fullName evidence="1">Uncharacterized protein</fullName>
    </submittedName>
</protein>
<evidence type="ECO:0000313" key="2">
    <source>
        <dbReference type="Proteomes" id="UP000004322"/>
    </source>
</evidence>
<dbReference type="Pfam" id="PF04229">
    <property type="entry name" value="GrpB"/>
    <property type="match status" value="1"/>
</dbReference>
<gene>
    <name evidence="1" type="ORF">STRCR_1663</name>
</gene>
<evidence type="ECO:0000313" key="1">
    <source>
        <dbReference type="EMBL" id="EHI73404.1"/>
    </source>
</evidence>
<reference evidence="1" key="1">
    <citation type="submission" date="2011-07" db="EMBL/GenBank/DDBJ databases">
        <authorList>
            <person name="Stanhope M.J."/>
            <person name="Durkin A.S."/>
            <person name="Hostetler J."/>
            <person name="Kim M."/>
            <person name="Radune D."/>
            <person name="Singh I."/>
            <person name="Town C.D."/>
        </authorList>
    </citation>
    <scope>NUCLEOTIDE SEQUENCE [LARGE SCALE GENOMIC DNA]</scope>
    <source>
        <strain evidence="1">HS-6</strain>
    </source>
</reference>
<dbReference type="STRING" id="873449.STRCR_1663"/>
<dbReference type="EMBL" id="AEUV02000002">
    <property type="protein sequence ID" value="EHI73404.1"/>
    <property type="molecule type" value="Genomic_DNA"/>
</dbReference>
<organism evidence="1 2">
    <name type="scientific">Streptococcus criceti HS-6</name>
    <dbReference type="NCBI Taxonomy" id="873449"/>
    <lineage>
        <taxon>Bacteria</taxon>
        <taxon>Bacillati</taxon>
        <taxon>Bacillota</taxon>
        <taxon>Bacilli</taxon>
        <taxon>Lactobacillales</taxon>
        <taxon>Streptococcaceae</taxon>
        <taxon>Streptococcus</taxon>
    </lineage>
</organism>
<dbReference type="Gene3D" id="3.30.460.10">
    <property type="entry name" value="Beta Polymerase, domain 2"/>
    <property type="match status" value="1"/>
</dbReference>
<dbReference type="eggNOG" id="COG2320">
    <property type="taxonomic scope" value="Bacteria"/>
</dbReference>
<keyword evidence="2" id="KW-1185">Reference proteome</keyword>
<accession>G5JPT0</accession>